<feature type="domain" description="Peptidase M3A/M3B catalytic" evidence="17">
    <location>
        <begin position="341"/>
        <end position="565"/>
    </location>
</feature>
<accession>A0A9P1MCI6</accession>
<dbReference type="Gene3D" id="1.10.1370.10">
    <property type="entry name" value="Neurolysin, domain 3"/>
    <property type="match status" value="1"/>
</dbReference>
<evidence type="ECO:0000256" key="7">
    <source>
        <dbReference type="ARBA" id="ARBA00022723"/>
    </source>
</evidence>
<evidence type="ECO:0000256" key="10">
    <source>
        <dbReference type="ARBA" id="ARBA00022946"/>
    </source>
</evidence>
<dbReference type="InterPro" id="IPR024077">
    <property type="entry name" value="Neurolysin/TOP_dom2"/>
</dbReference>
<evidence type="ECO:0000256" key="3">
    <source>
        <dbReference type="ARBA" id="ARBA00006040"/>
    </source>
</evidence>
<protein>
    <recommendedName>
        <fullName evidence="5">Mitochondrial intermediate peptidase</fullName>
        <ecNumber evidence="4">3.4.24.59</ecNumber>
    </recommendedName>
    <alternativeName>
        <fullName evidence="14">Octapeptidyl aminopeptidase</fullName>
    </alternativeName>
</protein>
<evidence type="ECO:0000256" key="16">
    <source>
        <dbReference type="SAM" id="MobiDB-lite"/>
    </source>
</evidence>
<evidence type="ECO:0000256" key="9">
    <source>
        <dbReference type="ARBA" id="ARBA00022833"/>
    </source>
</evidence>
<evidence type="ECO:0000256" key="14">
    <source>
        <dbReference type="ARBA" id="ARBA00032470"/>
    </source>
</evidence>
<comment type="cofactor">
    <cofactor evidence="15">
        <name>Zn(2+)</name>
        <dbReference type="ChEBI" id="CHEBI:29105"/>
    </cofactor>
    <text evidence="15">Binds 1 zinc ion.</text>
</comment>
<gene>
    <name evidence="18" type="ORF">PPNO1_LOCUS6365</name>
</gene>
<dbReference type="InterPro" id="IPR024079">
    <property type="entry name" value="MetalloPept_cat_dom_sf"/>
</dbReference>
<dbReference type="Pfam" id="PF01432">
    <property type="entry name" value="Peptidase_M3"/>
    <property type="match status" value="2"/>
</dbReference>
<dbReference type="PANTHER" id="PTHR11804">
    <property type="entry name" value="PROTEASE M3 THIMET OLIGOPEPTIDASE-RELATED"/>
    <property type="match status" value="1"/>
</dbReference>
<evidence type="ECO:0000313" key="18">
    <source>
        <dbReference type="EMBL" id="CAI4216716.1"/>
    </source>
</evidence>
<keyword evidence="12" id="KW-0496">Mitochondrion</keyword>
<comment type="function">
    <text evidence="13">Cleaves proteins, imported into the mitochondrion, to their mature size. While most mitochondrial precursor proteins are processed to the mature form in one step by mitochondrial processing peptidase (MPP), the sequential cleavage by MIP of an octapeptide after initial processing by MPP is a required step for a subgroup of nuclear-encoded precursor proteins destined for the matrix or the inner membrane.</text>
</comment>
<keyword evidence="10" id="KW-0809">Transit peptide</keyword>
<dbReference type="PANTHER" id="PTHR11804:SF79">
    <property type="entry name" value="MITOCHONDRIAL INTERMEDIATE PEPTIDASE"/>
    <property type="match status" value="1"/>
</dbReference>
<evidence type="ECO:0000259" key="17">
    <source>
        <dbReference type="Pfam" id="PF01432"/>
    </source>
</evidence>
<dbReference type="Gene3D" id="3.40.390.10">
    <property type="entry name" value="Collagenase (Catalytic Domain)"/>
    <property type="match status" value="1"/>
</dbReference>
<keyword evidence="9 15" id="KW-0862">Zinc</keyword>
<dbReference type="GO" id="GO:0006627">
    <property type="term" value="P:protein processing involved in protein targeting to mitochondrion"/>
    <property type="evidence" value="ECO:0007669"/>
    <property type="project" value="TreeGrafter"/>
</dbReference>
<evidence type="ECO:0000256" key="8">
    <source>
        <dbReference type="ARBA" id="ARBA00022801"/>
    </source>
</evidence>
<comment type="subcellular location">
    <subcellularLocation>
        <location evidence="2">Mitochondrion matrix</location>
    </subcellularLocation>
</comment>
<evidence type="ECO:0000256" key="15">
    <source>
        <dbReference type="RuleBase" id="RU003435"/>
    </source>
</evidence>
<keyword evidence="8 15" id="KW-0378">Hydrolase</keyword>
<dbReference type="InterPro" id="IPR033851">
    <property type="entry name" value="M3A_MIP"/>
</dbReference>
<feature type="compositionally biased region" description="Pro residues" evidence="16">
    <location>
        <begin position="558"/>
        <end position="572"/>
    </location>
</feature>
<evidence type="ECO:0000256" key="11">
    <source>
        <dbReference type="ARBA" id="ARBA00023049"/>
    </source>
</evidence>
<feature type="domain" description="Peptidase M3A/M3B catalytic" evidence="17">
    <location>
        <begin position="236"/>
        <end position="340"/>
    </location>
</feature>
<evidence type="ECO:0000256" key="2">
    <source>
        <dbReference type="ARBA" id="ARBA00004305"/>
    </source>
</evidence>
<dbReference type="EMBL" id="CALLCH030000015">
    <property type="protein sequence ID" value="CAI4216716.1"/>
    <property type="molecule type" value="Genomic_DNA"/>
</dbReference>
<dbReference type="GO" id="GO:0006518">
    <property type="term" value="P:peptide metabolic process"/>
    <property type="evidence" value="ECO:0007669"/>
    <property type="project" value="TreeGrafter"/>
</dbReference>
<comment type="similarity">
    <text evidence="3 15">Belongs to the peptidase M3 family.</text>
</comment>
<comment type="catalytic activity">
    <reaction evidence="1">
        <text>Release of an N-terminal octapeptide as second stage of processing of some proteins imported into the mitochondrion.</text>
        <dbReference type="EC" id="3.4.24.59"/>
    </reaction>
</comment>
<keyword evidence="19" id="KW-1185">Reference proteome</keyword>
<dbReference type="SUPFAM" id="SSF55486">
    <property type="entry name" value="Metalloproteases ('zincins'), catalytic domain"/>
    <property type="match status" value="1"/>
</dbReference>
<dbReference type="GO" id="GO:0046872">
    <property type="term" value="F:metal ion binding"/>
    <property type="evidence" value="ECO:0007669"/>
    <property type="project" value="UniProtKB-UniRule"/>
</dbReference>
<dbReference type="GO" id="GO:0004222">
    <property type="term" value="F:metalloendopeptidase activity"/>
    <property type="evidence" value="ECO:0007669"/>
    <property type="project" value="UniProtKB-EC"/>
</dbReference>
<dbReference type="AlphaFoldDB" id="A0A9P1MCI6"/>
<keyword evidence="7 15" id="KW-0479">Metal-binding</keyword>
<dbReference type="CDD" id="cd06457">
    <property type="entry name" value="M3A_MIP"/>
    <property type="match status" value="1"/>
</dbReference>
<reference evidence="18" key="1">
    <citation type="submission" date="2022-11" db="EMBL/GenBank/DDBJ databases">
        <authorList>
            <person name="Scott C."/>
            <person name="Bruce N."/>
        </authorList>
    </citation>
    <scope>NUCLEOTIDE SEQUENCE</scope>
</reference>
<keyword evidence="6 15" id="KW-0645">Protease</keyword>
<dbReference type="Proteomes" id="UP000838763">
    <property type="component" value="Unassembled WGS sequence"/>
</dbReference>
<dbReference type="OrthoDB" id="17530at2759"/>
<keyword evidence="11 15" id="KW-0482">Metalloprotease</keyword>
<evidence type="ECO:0000256" key="4">
    <source>
        <dbReference type="ARBA" id="ARBA00012441"/>
    </source>
</evidence>
<evidence type="ECO:0000256" key="5">
    <source>
        <dbReference type="ARBA" id="ARBA00018046"/>
    </source>
</evidence>
<evidence type="ECO:0000256" key="6">
    <source>
        <dbReference type="ARBA" id="ARBA00022670"/>
    </source>
</evidence>
<organism evidence="18 19">
    <name type="scientific">Parascedosporium putredinis</name>
    <dbReference type="NCBI Taxonomy" id="1442378"/>
    <lineage>
        <taxon>Eukaryota</taxon>
        <taxon>Fungi</taxon>
        <taxon>Dikarya</taxon>
        <taxon>Ascomycota</taxon>
        <taxon>Pezizomycotina</taxon>
        <taxon>Sordariomycetes</taxon>
        <taxon>Hypocreomycetidae</taxon>
        <taxon>Microascales</taxon>
        <taxon>Microascaceae</taxon>
        <taxon>Parascedosporium</taxon>
    </lineage>
</organism>
<sequence>MFKAAAPGCECARPVFAAAHPQHTPSYPSEHDVIREVFDQPDRASKWFSSTSPAARLRPTGKSAGLFKNRYLTRPEGFQVFAYHNLQRASQLVDRILHASTVDEYRQVVRNLDRLSDLLCRAAASDAWGIVYQYMNQLNTTTGLNDQLCKAMDNPDVTSAWSEEEAIVAKTLRIDFENEVGTEFVGTMAPEKYTVQLPAAKFTGLRPDILAAHTRGSYVRLGAVGGATTSALRTVLDEDVRKALYLASNTASRRTVGLLEEMLRLRAELAALTGFESFAHQNMKDRVMAKTPAAVVRFLEALQKHNAPIVQQEVADLLQVKKARLGAHHTQLFAWDREFCAQTGLSILYSRLYGIRLVPRETLPGEVWHPDVRRLDVVSDKGALLAVLYCDLFYREAKSQNPAHYTIRCSRDILDGEIEEVALDAGREGLPKFDSAEMAANDGMEAVREGGVLKQLPTIALTLFHEMGHAVHSFLARTSFQTVAGTRCATDLAELPSTLMEHFAVDPTVLGLFARHWKSGEPVPYDRVAARVRASKRFEGLQTERQIILAMADQALHSPPPATRPLAPPPPTTASRPTSPPGEWRVAQGKLLRWGGSRDPWRCLADTLSDERIAAGDEKAMAIVGSWGIKDEFRP</sequence>
<dbReference type="InterPro" id="IPR045090">
    <property type="entry name" value="Pept_M3A_M3B"/>
</dbReference>
<evidence type="ECO:0000256" key="1">
    <source>
        <dbReference type="ARBA" id="ARBA00000436"/>
    </source>
</evidence>
<name>A0A9P1MCI6_9PEZI</name>
<dbReference type="InterPro" id="IPR001567">
    <property type="entry name" value="Pept_M3A_M3B_dom"/>
</dbReference>
<dbReference type="GO" id="GO:0005759">
    <property type="term" value="C:mitochondrial matrix"/>
    <property type="evidence" value="ECO:0007669"/>
    <property type="project" value="UniProtKB-SubCell"/>
</dbReference>
<feature type="region of interest" description="Disordered" evidence="16">
    <location>
        <begin position="558"/>
        <end position="584"/>
    </location>
</feature>
<evidence type="ECO:0000256" key="12">
    <source>
        <dbReference type="ARBA" id="ARBA00023128"/>
    </source>
</evidence>
<comment type="caution">
    <text evidence="18">The sequence shown here is derived from an EMBL/GenBank/DDBJ whole genome shotgun (WGS) entry which is preliminary data.</text>
</comment>
<evidence type="ECO:0000313" key="19">
    <source>
        <dbReference type="Proteomes" id="UP000838763"/>
    </source>
</evidence>
<dbReference type="EC" id="3.4.24.59" evidence="4"/>
<proteinExistence type="inferred from homology"/>
<evidence type="ECO:0000256" key="13">
    <source>
        <dbReference type="ARBA" id="ARBA00025208"/>
    </source>
</evidence>